<accession>A0ABV9QLI7</accession>
<dbReference type="Proteomes" id="UP001595916">
    <property type="component" value="Unassembled WGS sequence"/>
</dbReference>
<keyword evidence="4" id="KW-1185">Reference proteome</keyword>
<keyword evidence="2" id="KW-0732">Signal</keyword>
<sequence length="309" mass="35460">MKRILRLLAVLLSGVCLVACSVESQQPSGSLKENEKTQTKEGLEDEQGDIVQENRTVQEQSREDPLVFNSPRDIEKFLLGDWTYFHPDSFSDAAWFSVAEDGSYSLDIIDPENGEEFHSVGNLQILDHTRDESGFGNTISFQIIDLEVPESKKERYEFFDQDGDFALTYKTLGDGEIIIQLFQVNNGDSLMYDVFDTPSHVFRKRSDLTQTSQIEKDSKFYAICCKKDYGKKRVWLDRVEYDPDNKHIVYGNTYEALAYEMMSLDDRTPDPGAEYLYQLVYVTTDAQGKIVSYEEIEFDEHPSDGEEDV</sequence>
<feature type="signal peptide" evidence="2">
    <location>
        <begin position="1"/>
        <end position="18"/>
    </location>
</feature>
<comment type="caution">
    <text evidence="3">The sequence shown here is derived from an EMBL/GenBank/DDBJ whole genome shotgun (WGS) entry which is preliminary data.</text>
</comment>
<evidence type="ECO:0000313" key="3">
    <source>
        <dbReference type="EMBL" id="MFC4803564.1"/>
    </source>
</evidence>
<dbReference type="RefSeq" id="WP_379787007.1">
    <property type="nucleotide sequence ID" value="NZ_JBHSHL010000003.1"/>
</dbReference>
<proteinExistence type="predicted"/>
<evidence type="ECO:0000256" key="1">
    <source>
        <dbReference type="SAM" id="MobiDB-lite"/>
    </source>
</evidence>
<reference evidence="4" key="1">
    <citation type="journal article" date="2019" name="Int. J. Syst. Evol. Microbiol.">
        <title>The Global Catalogue of Microorganisms (GCM) 10K type strain sequencing project: providing services to taxonomists for standard genome sequencing and annotation.</title>
        <authorList>
            <consortium name="The Broad Institute Genomics Platform"/>
            <consortium name="The Broad Institute Genome Sequencing Center for Infectious Disease"/>
            <person name="Wu L."/>
            <person name="Ma J."/>
        </authorList>
    </citation>
    <scope>NUCLEOTIDE SEQUENCE [LARGE SCALE GENOMIC DNA]</scope>
    <source>
        <strain evidence="4">CCUG 46385</strain>
    </source>
</reference>
<evidence type="ECO:0000256" key="2">
    <source>
        <dbReference type="SAM" id="SignalP"/>
    </source>
</evidence>
<evidence type="ECO:0008006" key="5">
    <source>
        <dbReference type="Google" id="ProtNLM"/>
    </source>
</evidence>
<feature type="compositionally biased region" description="Basic and acidic residues" evidence="1">
    <location>
        <begin position="32"/>
        <end position="42"/>
    </location>
</feature>
<evidence type="ECO:0000313" key="4">
    <source>
        <dbReference type="Proteomes" id="UP001595916"/>
    </source>
</evidence>
<feature type="region of interest" description="Disordered" evidence="1">
    <location>
        <begin position="27"/>
        <end position="48"/>
    </location>
</feature>
<feature type="chain" id="PRO_5047460910" description="Lipoprotein" evidence="2">
    <location>
        <begin position="19"/>
        <end position="309"/>
    </location>
</feature>
<dbReference type="EMBL" id="JBHSHL010000003">
    <property type="protein sequence ID" value="MFC4803564.1"/>
    <property type="molecule type" value="Genomic_DNA"/>
</dbReference>
<gene>
    <name evidence="3" type="ORF">ACFO4R_00565</name>
</gene>
<organism evidence="3 4">
    <name type="scientific">Filifactor villosus</name>
    <dbReference type="NCBI Taxonomy" id="29374"/>
    <lineage>
        <taxon>Bacteria</taxon>
        <taxon>Bacillati</taxon>
        <taxon>Bacillota</taxon>
        <taxon>Clostridia</taxon>
        <taxon>Peptostreptococcales</taxon>
        <taxon>Filifactoraceae</taxon>
        <taxon>Filifactor</taxon>
    </lineage>
</organism>
<protein>
    <recommendedName>
        <fullName evidence="5">Lipoprotein</fullName>
    </recommendedName>
</protein>
<name>A0ABV9QLI7_9FIRM</name>